<dbReference type="EMBL" id="JAZDUF010000002">
    <property type="protein sequence ID" value="MEE3850572.1"/>
    <property type="molecule type" value="Genomic_DNA"/>
</dbReference>
<feature type="domain" description="RecX first three-helical" evidence="7">
    <location>
        <begin position="15"/>
        <end position="54"/>
    </location>
</feature>
<organism evidence="8 9">
    <name type="scientific">Gordonia sesuvii</name>
    <dbReference type="NCBI Taxonomy" id="3116777"/>
    <lineage>
        <taxon>Bacteria</taxon>
        <taxon>Bacillati</taxon>
        <taxon>Actinomycetota</taxon>
        <taxon>Actinomycetes</taxon>
        <taxon>Mycobacteriales</taxon>
        <taxon>Gordoniaceae</taxon>
        <taxon>Gordonia</taxon>
    </lineage>
</organism>
<keyword evidence="9" id="KW-1185">Reference proteome</keyword>
<proteinExistence type="inferred from homology"/>
<evidence type="ECO:0000256" key="1">
    <source>
        <dbReference type="ARBA" id="ARBA00004496"/>
    </source>
</evidence>
<accession>A0ABU7MBU3</accession>
<dbReference type="RefSeq" id="WP_330432209.1">
    <property type="nucleotide sequence ID" value="NZ_JAZDUF010000002.1"/>
</dbReference>
<evidence type="ECO:0000256" key="3">
    <source>
        <dbReference type="ARBA" id="ARBA00018111"/>
    </source>
</evidence>
<evidence type="ECO:0000259" key="6">
    <source>
        <dbReference type="Pfam" id="PF02631"/>
    </source>
</evidence>
<evidence type="ECO:0000256" key="2">
    <source>
        <dbReference type="ARBA" id="ARBA00009695"/>
    </source>
</evidence>
<dbReference type="InterPro" id="IPR053926">
    <property type="entry name" value="RecX_HTH_1st"/>
</dbReference>
<dbReference type="Gene3D" id="1.10.10.10">
    <property type="entry name" value="Winged helix-like DNA-binding domain superfamily/Winged helix DNA-binding domain"/>
    <property type="match status" value="2"/>
</dbReference>
<comment type="similarity">
    <text evidence="2 5">Belongs to the RecX family.</text>
</comment>
<comment type="subcellular location">
    <subcellularLocation>
        <location evidence="1 5">Cytoplasm</location>
    </subcellularLocation>
</comment>
<sequence>MTGTPDPEERTGPSAWDAALRLLGVRARSRQEMIDRLSRKGFDEDTVDDVMGRLDKHHLLDDEEFAAEWVRSRHAHSARGRVALRQELRAKGIDPGVVETTLAELDPADERAVAAELVAKKLTAVQIDRLHHDPSTRDGVFRRLAGMLMRRGYPQSMAIEVVTEALDAATAR</sequence>
<dbReference type="Pfam" id="PF02631">
    <property type="entry name" value="RecX_HTH2"/>
    <property type="match status" value="1"/>
</dbReference>
<dbReference type="PANTHER" id="PTHR33602:SF1">
    <property type="entry name" value="REGULATORY PROTEIN RECX FAMILY PROTEIN"/>
    <property type="match status" value="1"/>
</dbReference>
<comment type="function">
    <text evidence="5">Modulates RecA activity.</text>
</comment>
<protein>
    <recommendedName>
        <fullName evidence="3 5">Regulatory protein RecX</fullName>
    </recommendedName>
</protein>
<dbReference type="InterPro" id="IPR003783">
    <property type="entry name" value="Regulatory_RecX"/>
</dbReference>
<dbReference type="Proteomes" id="UP001347146">
    <property type="component" value="Unassembled WGS sequence"/>
</dbReference>
<evidence type="ECO:0000259" key="7">
    <source>
        <dbReference type="Pfam" id="PF21982"/>
    </source>
</evidence>
<comment type="caution">
    <text evidence="8">The sequence shown here is derived from an EMBL/GenBank/DDBJ whole genome shotgun (WGS) entry which is preliminary data.</text>
</comment>
<dbReference type="PANTHER" id="PTHR33602">
    <property type="entry name" value="REGULATORY PROTEIN RECX FAMILY PROTEIN"/>
    <property type="match status" value="1"/>
</dbReference>
<dbReference type="Pfam" id="PF21982">
    <property type="entry name" value="RecX_HTH1"/>
    <property type="match status" value="1"/>
</dbReference>
<evidence type="ECO:0000313" key="9">
    <source>
        <dbReference type="Proteomes" id="UP001347146"/>
    </source>
</evidence>
<evidence type="ECO:0000313" key="8">
    <source>
        <dbReference type="EMBL" id="MEE3850572.1"/>
    </source>
</evidence>
<reference evidence="8 9" key="1">
    <citation type="submission" date="2024-01" db="EMBL/GenBank/DDBJ databases">
        <title>Draft genome sequence of Gordonia sp. LSe1-13.</title>
        <authorList>
            <person name="Suphannarot A."/>
            <person name="Mingma R."/>
        </authorList>
    </citation>
    <scope>NUCLEOTIDE SEQUENCE [LARGE SCALE GENOMIC DNA]</scope>
    <source>
        <strain evidence="8 9">LSe1-13</strain>
    </source>
</reference>
<dbReference type="InterPro" id="IPR053924">
    <property type="entry name" value="RecX_HTH_2nd"/>
</dbReference>
<feature type="domain" description="RecX second three-helical" evidence="6">
    <location>
        <begin position="61"/>
        <end position="102"/>
    </location>
</feature>
<gene>
    <name evidence="5" type="primary">recX</name>
    <name evidence="8" type="ORF">VZC37_09520</name>
</gene>
<name>A0ABU7MBU3_9ACTN</name>
<dbReference type="HAMAP" id="MF_01114">
    <property type="entry name" value="RecX"/>
    <property type="match status" value="1"/>
</dbReference>
<evidence type="ECO:0000256" key="4">
    <source>
        <dbReference type="ARBA" id="ARBA00022490"/>
    </source>
</evidence>
<dbReference type="InterPro" id="IPR036388">
    <property type="entry name" value="WH-like_DNA-bd_sf"/>
</dbReference>
<evidence type="ECO:0000256" key="5">
    <source>
        <dbReference type="HAMAP-Rule" id="MF_01114"/>
    </source>
</evidence>
<keyword evidence="4 5" id="KW-0963">Cytoplasm</keyword>